<evidence type="ECO:0000313" key="1">
    <source>
        <dbReference type="EMBL" id="WCL52872.1"/>
    </source>
</evidence>
<dbReference type="Proteomes" id="UP001217500">
    <property type="component" value="Chromosome"/>
</dbReference>
<reference evidence="1" key="1">
    <citation type="submission" date="2023-01" db="EMBL/GenBank/DDBJ databases">
        <title>The genome sequence of Kordiimonadaceae bacterium 6D33.</title>
        <authorList>
            <person name="Liu Y."/>
        </authorList>
    </citation>
    <scope>NUCLEOTIDE SEQUENCE</scope>
    <source>
        <strain evidence="1">6D33</strain>
    </source>
</reference>
<dbReference type="EMBL" id="CP116805">
    <property type="protein sequence ID" value="WCL52872.1"/>
    <property type="molecule type" value="Genomic_DNA"/>
</dbReference>
<evidence type="ECO:0000313" key="2">
    <source>
        <dbReference type="Proteomes" id="UP001217500"/>
    </source>
</evidence>
<sequence length="376" mass="40105">MAEAATSPIFEDDPRFTRDLVGHEAAERTFLDAYLGGRLHHAWLITGPKGVGKATLAWRIAKFLCAEDAAEEADAGGLFGDALPKEPPQSLATDPENAVIQRILSGGHGGIRVIERTVNEKTGKMRTEIPIDDVRGLTSFFQQTSAEGGWRIAVIDAVDELNTAASNALLKLLEEPPHKSILLLVAHAPGRLLPTIRSRCRTLALRPLSAGEVANVLSTRCPDLDTANLQGLAALSEGAPGRAIALQAQGGMVLYETLSGMMAALPDLTMTAVHGLADTLAAAKNDADYRLFVTLTTGWLERLVRFAASGMVGPEVVPGETAAMQRLGTLAGVDRWLALWEKVGQQFARADAVNLDRKQVILSFFTSAMAVARGQG</sequence>
<keyword evidence="2" id="KW-1185">Reference proteome</keyword>
<accession>A0AAE9XL11</accession>
<dbReference type="RefSeq" id="WP_289502335.1">
    <property type="nucleotide sequence ID" value="NZ_CP116805.1"/>
</dbReference>
<keyword evidence="1" id="KW-0808">Transferase</keyword>
<dbReference type="Pfam" id="PF13177">
    <property type="entry name" value="DNA_pol3_delta2"/>
    <property type="match status" value="1"/>
</dbReference>
<organism evidence="1 2">
    <name type="scientific">Gimibacter soli</name>
    <dbReference type="NCBI Taxonomy" id="3024400"/>
    <lineage>
        <taxon>Bacteria</taxon>
        <taxon>Pseudomonadati</taxon>
        <taxon>Pseudomonadota</taxon>
        <taxon>Alphaproteobacteria</taxon>
        <taxon>Kordiimonadales</taxon>
        <taxon>Temperatibacteraceae</taxon>
        <taxon>Gimibacter</taxon>
    </lineage>
</organism>
<dbReference type="KEGG" id="gso:PH603_10010"/>
<dbReference type="InterPro" id="IPR027417">
    <property type="entry name" value="P-loop_NTPase"/>
</dbReference>
<dbReference type="GO" id="GO:0009360">
    <property type="term" value="C:DNA polymerase III complex"/>
    <property type="evidence" value="ECO:0007669"/>
    <property type="project" value="TreeGrafter"/>
</dbReference>
<dbReference type="NCBIfam" id="NF005677">
    <property type="entry name" value="PRK07471.1"/>
    <property type="match status" value="1"/>
</dbReference>
<dbReference type="InterPro" id="IPR050238">
    <property type="entry name" value="DNA_Rep/Repair_Clamp_Loader"/>
</dbReference>
<keyword evidence="1" id="KW-0548">Nucleotidyltransferase</keyword>
<dbReference type="SUPFAM" id="SSF52540">
    <property type="entry name" value="P-loop containing nucleoside triphosphate hydrolases"/>
    <property type="match status" value="1"/>
</dbReference>
<dbReference type="PANTHER" id="PTHR11669:SF8">
    <property type="entry name" value="DNA POLYMERASE III SUBUNIT DELTA"/>
    <property type="match status" value="1"/>
</dbReference>
<protein>
    <submittedName>
        <fullName evidence="1">DNA polymerase III subunit delta</fullName>
        <ecNumber evidence="1">2.7.7.7</ecNumber>
    </submittedName>
</protein>
<dbReference type="GO" id="GO:0003887">
    <property type="term" value="F:DNA-directed DNA polymerase activity"/>
    <property type="evidence" value="ECO:0007669"/>
    <property type="project" value="UniProtKB-EC"/>
</dbReference>
<dbReference type="Gene3D" id="3.40.50.300">
    <property type="entry name" value="P-loop containing nucleotide triphosphate hydrolases"/>
    <property type="match status" value="1"/>
</dbReference>
<dbReference type="PANTHER" id="PTHR11669">
    <property type="entry name" value="REPLICATION FACTOR C / DNA POLYMERASE III GAMMA-TAU SUBUNIT"/>
    <property type="match status" value="1"/>
</dbReference>
<gene>
    <name evidence="1" type="ORF">PH603_10010</name>
</gene>
<dbReference type="AlphaFoldDB" id="A0AAE9XL11"/>
<proteinExistence type="predicted"/>
<name>A0AAE9XL11_9PROT</name>
<dbReference type="EC" id="2.7.7.7" evidence="1"/>
<dbReference type="GO" id="GO:0006261">
    <property type="term" value="P:DNA-templated DNA replication"/>
    <property type="evidence" value="ECO:0007669"/>
    <property type="project" value="TreeGrafter"/>
</dbReference>